<dbReference type="InterPro" id="IPR014469">
    <property type="entry name" value="DUF2271"/>
</dbReference>
<evidence type="ECO:0000313" key="1">
    <source>
        <dbReference type="EMBL" id="KAB2817779.1"/>
    </source>
</evidence>
<reference evidence="1 2" key="1">
    <citation type="submission" date="2019-10" db="EMBL/GenBank/DDBJ databases">
        <title>Genome sequence of Phaeocystidibacter marisrubri JCM30614 (type strain).</title>
        <authorList>
            <person name="Bowman J.P."/>
        </authorList>
    </citation>
    <scope>NUCLEOTIDE SEQUENCE [LARGE SCALE GENOMIC DNA]</scope>
    <source>
        <strain evidence="1 2">JCM 30614</strain>
    </source>
</reference>
<gene>
    <name evidence="1" type="ORF">F8C82_05080</name>
</gene>
<keyword evidence="2" id="KW-1185">Reference proteome</keyword>
<evidence type="ECO:0000313" key="2">
    <source>
        <dbReference type="Proteomes" id="UP000484164"/>
    </source>
</evidence>
<accession>A0A6L3ZJH1</accession>
<name>A0A6L3ZJH1_9FLAO</name>
<comment type="caution">
    <text evidence="1">The sequence shown here is derived from an EMBL/GenBank/DDBJ whole genome shotgun (WGS) entry which is preliminary data.</text>
</comment>
<protein>
    <submittedName>
        <fullName evidence="1">DUF2271 domain-containing protein</fullName>
    </submittedName>
</protein>
<dbReference type="Proteomes" id="UP000484164">
    <property type="component" value="Unassembled WGS sequence"/>
</dbReference>
<proteinExistence type="predicted"/>
<dbReference type="EMBL" id="WBVQ01000001">
    <property type="protein sequence ID" value="KAB2817779.1"/>
    <property type="molecule type" value="Genomic_DNA"/>
</dbReference>
<dbReference type="RefSeq" id="WP_151692467.1">
    <property type="nucleotide sequence ID" value="NZ_BMGX01000002.1"/>
</dbReference>
<dbReference type="OrthoDB" id="1430845at2"/>
<dbReference type="AlphaFoldDB" id="A0A6L3ZJH1"/>
<dbReference type="Pfam" id="PF10029">
    <property type="entry name" value="DUF2271"/>
    <property type="match status" value="1"/>
</dbReference>
<organism evidence="1 2">
    <name type="scientific">Phaeocystidibacter marisrubri</name>
    <dbReference type="NCBI Taxonomy" id="1577780"/>
    <lineage>
        <taxon>Bacteria</taxon>
        <taxon>Pseudomonadati</taxon>
        <taxon>Bacteroidota</taxon>
        <taxon>Flavobacteriia</taxon>
        <taxon>Flavobacteriales</taxon>
        <taxon>Phaeocystidibacteraceae</taxon>
        <taxon>Phaeocystidibacter</taxon>
    </lineage>
</organism>
<sequence>MKRNTILALLAITLIFGFKSDTTESKSFKCMIQMTNYQGEGAYVVISLINPEGDYERTLYILGDDSEWYHSIPEWWDYFGKEPRNVDGITGATLAGGERSISIIEIDESVLNAGYKLRFETAVEEVGYHTSDVEFPLTTENVSGKYEGTGFIRYVRMIPN</sequence>